<evidence type="ECO:0000256" key="8">
    <source>
        <dbReference type="ARBA" id="ARBA00051875"/>
    </source>
</evidence>
<comment type="cofactor">
    <cofactor evidence="10">
        <name>Mg(2+)</name>
        <dbReference type="ChEBI" id="CHEBI:18420"/>
    </cofactor>
    <text evidence="10">Binds 1 Mg(2+) ion per subunit.</text>
</comment>
<protein>
    <recommendedName>
        <fullName evidence="10">dITP/XTP pyrophosphatase</fullName>
        <ecNumber evidence="10">3.6.1.66</ecNumber>
    </recommendedName>
    <alternativeName>
        <fullName evidence="10">Non-canonical purine NTP pyrophosphatase</fullName>
    </alternativeName>
    <alternativeName>
        <fullName evidence="10">Non-standard purine NTP pyrophosphatase</fullName>
    </alternativeName>
    <alternativeName>
        <fullName evidence="10">Nucleoside-triphosphate diphosphatase</fullName>
    </alternativeName>
    <alternativeName>
        <fullName evidence="10">Nucleoside-triphosphate pyrophosphatase</fullName>
        <shortName evidence="10">NTPase</shortName>
    </alternativeName>
</protein>
<evidence type="ECO:0000313" key="13">
    <source>
        <dbReference type="EMBL" id="SEH70345.1"/>
    </source>
</evidence>
<comment type="function">
    <text evidence="10">Pyrophosphatase that catalyzes the hydrolysis of nucleoside triphosphates to their monophosphate derivatives, with a high preference for the non-canonical purine nucleotides XTP (xanthosine triphosphate), dITP (deoxyinosine triphosphate) and ITP. Seems to function as a house-cleaning enzyme that removes non-canonical purine nucleotides from the nucleotide pool, thus preventing their incorporation into DNA/RNA and avoiding chromosomal lesions.</text>
</comment>
<evidence type="ECO:0000313" key="15">
    <source>
        <dbReference type="Proteomes" id="UP000198988"/>
    </source>
</evidence>
<dbReference type="CDD" id="cd00515">
    <property type="entry name" value="HAM1"/>
    <property type="match status" value="1"/>
</dbReference>
<dbReference type="GO" id="GO:0009117">
    <property type="term" value="P:nucleotide metabolic process"/>
    <property type="evidence" value="ECO:0007669"/>
    <property type="project" value="UniProtKB-KW"/>
</dbReference>
<dbReference type="Proteomes" id="UP000198988">
    <property type="component" value="Unassembled WGS sequence"/>
</dbReference>
<dbReference type="GO" id="GO:0017111">
    <property type="term" value="F:ribonucleoside triphosphate phosphatase activity"/>
    <property type="evidence" value="ECO:0007669"/>
    <property type="project" value="InterPro"/>
</dbReference>
<evidence type="ECO:0000256" key="3">
    <source>
        <dbReference type="ARBA" id="ARBA00022723"/>
    </source>
</evidence>
<comment type="catalytic activity">
    <reaction evidence="10">
        <text>ITP + H2O = IMP + diphosphate + H(+)</text>
        <dbReference type="Rhea" id="RHEA:29399"/>
        <dbReference type="ChEBI" id="CHEBI:15377"/>
        <dbReference type="ChEBI" id="CHEBI:15378"/>
        <dbReference type="ChEBI" id="CHEBI:33019"/>
        <dbReference type="ChEBI" id="CHEBI:58053"/>
        <dbReference type="ChEBI" id="CHEBI:61402"/>
        <dbReference type="EC" id="3.6.1.66"/>
    </reaction>
</comment>
<feature type="active site" description="Proton acceptor" evidence="10">
    <location>
        <position position="74"/>
    </location>
</feature>
<feature type="binding site" evidence="10">
    <location>
        <begin position="159"/>
        <end position="162"/>
    </location>
    <ligand>
        <name>substrate</name>
    </ligand>
</feature>
<keyword evidence="7 10" id="KW-0546">Nucleotide metabolism</keyword>
<dbReference type="GO" id="GO:0046872">
    <property type="term" value="F:metal ion binding"/>
    <property type="evidence" value="ECO:0007669"/>
    <property type="project" value="UniProtKB-KW"/>
</dbReference>
<evidence type="ECO:0000256" key="5">
    <source>
        <dbReference type="ARBA" id="ARBA00022801"/>
    </source>
</evidence>
<dbReference type="FunFam" id="3.90.950.10:FF:000001">
    <property type="entry name" value="dITP/XTP pyrophosphatase"/>
    <property type="match status" value="1"/>
</dbReference>
<dbReference type="Gene3D" id="3.90.950.10">
    <property type="match status" value="1"/>
</dbReference>
<dbReference type="EMBL" id="CVUD02000101">
    <property type="protein sequence ID" value="SEH70345.1"/>
    <property type="molecule type" value="Genomic_DNA"/>
</dbReference>
<dbReference type="NCBIfam" id="TIGR00042">
    <property type="entry name" value="RdgB/HAM1 family non-canonical purine NTP pyrophosphatase"/>
    <property type="match status" value="1"/>
</dbReference>
<comment type="caution">
    <text evidence="10">Lacks conserved residue(s) required for the propagation of feature annotation.</text>
</comment>
<dbReference type="GO" id="GO:0009146">
    <property type="term" value="P:purine nucleoside triphosphate catabolic process"/>
    <property type="evidence" value="ECO:0007669"/>
    <property type="project" value="UniProtKB-UniRule"/>
</dbReference>
<evidence type="ECO:0000313" key="14">
    <source>
        <dbReference type="Proteomes" id="UP000198559"/>
    </source>
</evidence>
<evidence type="ECO:0000256" key="11">
    <source>
        <dbReference type="RuleBase" id="RU003781"/>
    </source>
</evidence>
<dbReference type="SUPFAM" id="SSF52972">
    <property type="entry name" value="ITPase-like"/>
    <property type="match status" value="1"/>
</dbReference>
<evidence type="ECO:0000256" key="7">
    <source>
        <dbReference type="ARBA" id="ARBA00023080"/>
    </source>
</evidence>
<dbReference type="PANTHER" id="PTHR11067">
    <property type="entry name" value="INOSINE TRIPHOSPHATE PYROPHOSPHATASE/HAM1 PROTEIN"/>
    <property type="match status" value="1"/>
</dbReference>
<sequence length="202" mass="22087">MSYYTPMRKIILASNNKGKIREFNAMLKSVCEVVSMSDGGVEEVPEIGLTFVENALIKARNASEQSALPALADDSGIVVDALDGAPGIYSARYGGRHGNDEANMQKLLDEMKDVADGERSAKFWCAVVFVEHANDPTPIIIQRAWEGEILREKVGKNGFGYDPIFYLPTQSCTSAELSSEVKNTISHRAKALTALLEELKVC</sequence>
<accession>A0A1H6KCN9</accession>
<dbReference type="GO" id="GO:0000166">
    <property type="term" value="F:nucleotide binding"/>
    <property type="evidence" value="ECO:0007669"/>
    <property type="project" value="UniProtKB-KW"/>
</dbReference>
<dbReference type="InterPro" id="IPR020922">
    <property type="entry name" value="dITP/XTP_pyrophosphatase"/>
</dbReference>
<comment type="similarity">
    <text evidence="1 10 11">Belongs to the HAM1 NTPase family.</text>
</comment>
<feature type="binding site" evidence="10">
    <location>
        <position position="74"/>
    </location>
    <ligand>
        <name>Mg(2+)</name>
        <dbReference type="ChEBI" id="CHEBI:18420"/>
    </ligand>
</feature>
<dbReference type="EMBL" id="CDSC02000094">
    <property type="protein sequence ID" value="SEH67651.1"/>
    <property type="molecule type" value="Genomic_DNA"/>
</dbReference>
<organism evidence="13 14">
    <name type="scientific">Bathymodiolus azoricus thioautotrophic gill symbiont</name>
    <dbReference type="NCBI Taxonomy" id="235205"/>
    <lineage>
        <taxon>Bacteria</taxon>
        <taxon>Pseudomonadati</taxon>
        <taxon>Pseudomonadota</taxon>
        <taxon>Gammaproteobacteria</taxon>
        <taxon>sulfur-oxidizing symbionts</taxon>
    </lineage>
</organism>
<feature type="binding site" evidence="10">
    <location>
        <position position="75"/>
    </location>
    <ligand>
        <name>substrate</name>
    </ligand>
</feature>
<gene>
    <name evidence="12" type="ORF">BAZSYMA_ACONTIG00039_10</name>
    <name evidence="13" type="ORF">BAZSYMB_SCAFFOLD00023_2</name>
</gene>
<comment type="subunit">
    <text evidence="2 10">Homodimer.</text>
</comment>
<dbReference type="STRING" id="235205.BAZSYMB_SCAFFOLD00023_2"/>
<comment type="catalytic activity">
    <reaction evidence="8 10">
        <text>dITP + H2O = dIMP + diphosphate + H(+)</text>
        <dbReference type="Rhea" id="RHEA:28342"/>
        <dbReference type="ChEBI" id="CHEBI:15377"/>
        <dbReference type="ChEBI" id="CHEBI:15378"/>
        <dbReference type="ChEBI" id="CHEBI:33019"/>
        <dbReference type="ChEBI" id="CHEBI:61194"/>
        <dbReference type="ChEBI" id="CHEBI:61382"/>
        <dbReference type="EC" id="3.6.1.66"/>
    </reaction>
</comment>
<dbReference type="Proteomes" id="UP000198559">
    <property type="component" value="Unassembled WGS sequence"/>
</dbReference>
<keyword evidence="4 10" id="KW-0547">Nucleotide-binding</keyword>
<dbReference type="GO" id="GO:0035870">
    <property type="term" value="F:dITP diphosphatase activity"/>
    <property type="evidence" value="ECO:0007669"/>
    <property type="project" value="UniProtKB-UniRule"/>
</dbReference>
<comment type="catalytic activity">
    <reaction evidence="9 10">
        <text>XTP + H2O = XMP + diphosphate + H(+)</text>
        <dbReference type="Rhea" id="RHEA:28610"/>
        <dbReference type="ChEBI" id="CHEBI:15377"/>
        <dbReference type="ChEBI" id="CHEBI:15378"/>
        <dbReference type="ChEBI" id="CHEBI:33019"/>
        <dbReference type="ChEBI" id="CHEBI:57464"/>
        <dbReference type="ChEBI" id="CHEBI:61314"/>
        <dbReference type="EC" id="3.6.1.66"/>
    </reaction>
</comment>
<evidence type="ECO:0000256" key="10">
    <source>
        <dbReference type="HAMAP-Rule" id="MF_01405"/>
    </source>
</evidence>
<keyword evidence="6 10" id="KW-0460">Magnesium</keyword>
<dbReference type="InterPro" id="IPR002637">
    <property type="entry name" value="RdgB/HAM1"/>
</dbReference>
<reference evidence="13" key="1">
    <citation type="submission" date="2016-06" db="EMBL/GenBank/DDBJ databases">
        <authorList>
            <person name="Olsen C.W."/>
            <person name="Carey S."/>
            <person name="Hinshaw L."/>
            <person name="Karasin A.I."/>
        </authorList>
    </citation>
    <scope>NUCLEOTIDE SEQUENCE [LARGE SCALE GENOMIC DNA]</scope>
    <source>
        <strain evidence="12">BazSymA</strain>
        <strain evidence="13">BazSymB</strain>
    </source>
</reference>
<dbReference type="HAMAP" id="MF_01405">
    <property type="entry name" value="Non_canon_purine_NTPase"/>
    <property type="match status" value="1"/>
</dbReference>
<dbReference type="EC" id="3.6.1.66" evidence="10"/>
<feature type="binding site" evidence="10">
    <location>
        <position position="182"/>
    </location>
    <ligand>
        <name>substrate</name>
    </ligand>
</feature>
<dbReference type="GO" id="GO:0036220">
    <property type="term" value="F:ITP diphosphatase activity"/>
    <property type="evidence" value="ECO:0007669"/>
    <property type="project" value="UniProtKB-UniRule"/>
</dbReference>
<dbReference type="PANTHER" id="PTHR11067:SF9">
    <property type="entry name" value="INOSINE TRIPHOSPHATE PYROPHOSPHATASE"/>
    <property type="match status" value="1"/>
</dbReference>
<evidence type="ECO:0000256" key="9">
    <source>
        <dbReference type="ARBA" id="ARBA00052017"/>
    </source>
</evidence>
<keyword evidence="3 10" id="KW-0479">Metal-binding</keyword>
<evidence type="ECO:0000256" key="2">
    <source>
        <dbReference type="ARBA" id="ARBA00011738"/>
    </source>
</evidence>
<evidence type="ECO:0000256" key="1">
    <source>
        <dbReference type="ARBA" id="ARBA00008023"/>
    </source>
</evidence>
<proteinExistence type="inferred from homology"/>
<evidence type="ECO:0000256" key="6">
    <source>
        <dbReference type="ARBA" id="ARBA00022842"/>
    </source>
</evidence>
<dbReference type="GO" id="GO:0036222">
    <property type="term" value="F:XTP diphosphatase activity"/>
    <property type="evidence" value="ECO:0007669"/>
    <property type="project" value="UniProtKB-UniRule"/>
</dbReference>
<dbReference type="Pfam" id="PF01725">
    <property type="entry name" value="Ham1p_like"/>
    <property type="match status" value="1"/>
</dbReference>
<reference evidence="14 15" key="2">
    <citation type="submission" date="2016-06" db="EMBL/GenBank/DDBJ databases">
        <authorList>
            <person name="Petersen J."/>
            <person name="Sayavedra L."/>
        </authorList>
    </citation>
    <scope>NUCLEOTIDE SEQUENCE [LARGE SCALE GENOMIC DNA]</scope>
    <source>
        <strain evidence="15">BazSymA</strain>
        <strain evidence="14">BazSymB</strain>
    </source>
</reference>
<dbReference type="GO" id="GO:0005829">
    <property type="term" value="C:cytosol"/>
    <property type="evidence" value="ECO:0007669"/>
    <property type="project" value="TreeGrafter"/>
</dbReference>
<keyword evidence="5 10" id="KW-0378">Hydrolase</keyword>
<feature type="binding site" evidence="10">
    <location>
        <begin position="187"/>
        <end position="188"/>
    </location>
    <ligand>
        <name>substrate</name>
    </ligand>
</feature>
<dbReference type="InterPro" id="IPR029001">
    <property type="entry name" value="ITPase-like_fam"/>
</dbReference>
<name>A0A1H6KCN9_9GAMM</name>
<evidence type="ECO:0000313" key="12">
    <source>
        <dbReference type="EMBL" id="SEH67651.1"/>
    </source>
</evidence>
<feature type="binding site" evidence="10">
    <location>
        <begin position="14"/>
        <end position="19"/>
    </location>
    <ligand>
        <name>substrate</name>
    </ligand>
</feature>
<dbReference type="AlphaFoldDB" id="A0A1H6KCN9"/>
<evidence type="ECO:0000256" key="4">
    <source>
        <dbReference type="ARBA" id="ARBA00022741"/>
    </source>
</evidence>